<dbReference type="InterPro" id="IPR031052">
    <property type="entry name" value="FHY3/FAR1"/>
</dbReference>
<dbReference type="CDD" id="cd06222">
    <property type="entry name" value="RNase_H_like"/>
    <property type="match status" value="1"/>
</dbReference>
<dbReference type="EMBL" id="QGNW01002439">
    <property type="protein sequence ID" value="RVW19742.1"/>
    <property type="molecule type" value="Genomic_DNA"/>
</dbReference>
<evidence type="ECO:0000256" key="1">
    <source>
        <dbReference type="RuleBase" id="RU367018"/>
    </source>
</evidence>
<dbReference type="InterPro" id="IPR044730">
    <property type="entry name" value="RNase_H-like_dom_plant"/>
</dbReference>
<dbReference type="GO" id="GO:0005634">
    <property type="term" value="C:nucleus"/>
    <property type="evidence" value="ECO:0007669"/>
    <property type="project" value="UniProtKB-SubCell"/>
</dbReference>
<comment type="similarity">
    <text evidence="1">Belongs to the FHY3/FAR1 family.</text>
</comment>
<dbReference type="AlphaFoldDB" id="A0A438C920"/>
<dbReference type="GO" id="GO:0003676">
    <property type="term" value="F:nucleic acid binding"/>
    <property type="evidence" value="ECO:0007669"/>
    <property type="project" value="InterPro"/>
</dbReference>
<protein>
    <recommendedName>
        <fullName evidence="1">Protein FAR1-RELATED SEQUENCE</fullName>
    </recommendedName>
</protein>
<sequence length="259" mass="28479">MEANRRVPHHQEDPQWRGQIVDGLFEANAGGKSFFLLCSSRTNRYRVPLTAFTGLNHHGQPVSFGCALLSMSLNPHSFGCSNLGLMQCLDMSPSQSSPTQTGFIQVAVSQVLPETHHRFSKWGIFRETHKPNHSPTSTTACILEGDPNQRGIRGVIMDHHGIVLKVLGGVGLAIDAKILALLEGLLQAKALDLSNILVEGDSAIVISRLSKLERGPWKYNIWLDQIPDIVSSLDCSFSWSSHSSNEIQKGFDSKVLKTK</sequence>
<gene>
    <name evidence="3" type="primary">FRS9_8</name>
    <name evidence="3" type="ORF">CK203_115651</name>
</gene>
<reference evidence="3 4" key="1">
    <citation type="journal article" date="2018" name="PLoS Genet.">
        <title>Population sequencing reveals clonal diversity and ancestral inbreeding in the grapevine cultivar Chardonnay.</title>
        <authorList>
            <person name="Roach M.J."/>
            <person name="Johnson D.L."/>
            <person name="Bohlmann J."/>
            <person name="van Vuuren H.J."/>
            <person name="Jones S.J."/>
            <person name="Pretorius I.S."/>
            <person name="Schmidt S.A."/>
            <person name="Borneman A.R."/>
        </authorList>
    </citation>
    <scope>NUCLEOTIDE SEQUENCE [LARGE SCALE GENOMIC DNA]</scope>
    <source>
        <strain evidence="4">cv. Chardonnay</strain>
        <tissue evidence="3">Leaf</tissue>
    </source>
</reference>
<comment type="subcellular location">
    <subcellularLocation>
        <location evidence="1">Nucleus</location>
    </subcellularLocation>
</comment>
<feature type="domain" description="RNase H type-1" evidence="2">
    <location>
        <begin position="146"/>
        <end position="246"/>
    </location>
</feature>
<accession>A0A438C920</accession>
<proteinExistence type="inferred from homology"/>
<evidence type="ECO:0000313" key="4">
    <source>
        <dbReference type="Proteomes" id="UP000288805"/>
    </source>
</evidence>
<dbReference type="Gene3D" id="3.30.420.10">
    <property type="entry name" value="Ribonuclease H-like superfamily/Ribonuclease H"/>
    <property type="match status" value="1"/>
</dbReference>
<keyword evidence="1" id="KW-0539">Nucleus</keyword>
<dbReference type="InterPro" id="IPR012337">
    <property type="entry name" value="RNaseH-like_sf"/>
</dbReference>
<dbReference type="GO" id="GO:0008270">
    <property type="term" value="F:zinc ion binding"/>
    <property type="evidence" value="ECO:0007669"/>
    <property type="project" value="UniProtKB-UniRule"/>
</dbReference>
<name>A0A438C920_VITVI</name>
<comment type="caution">
    <text evidence="3">The sequence shown here is derived from an EMBL/GenBank/DDBJ whole genome shotgun (WGS) entry which is preliminary data.</text>
</comment>
<comment type="function">
    <text evidence="1">Putative transcription activator involved in regulating light control of development.</text>
</comment>
<keyword evidence="1" id="KW-0862">Zinc</keyword>
<dbReference type="PANTHER" id="PTHR31669">
    <property type="entry name" value="PROTEIN FAR1-RELATED SEQUENCE 10-RELATED"/>
    <property type="match status" value="1"/>
</dbReference>
<organism evidence="3 4">
    <name type="scientific">Vitis vinifera</name>
    <name type="common">Grape</name>
    <dbReference type="NCBI Taxonomy" id="29760"/>
    <lineage>
        <taxon>Eukaryota</taxon>
        <taxon>Viridiplantae</taxon>
        <taxon>Streptophyta</taxon>
        <taxon>Embryophyta</taxon>
        <taxon>Tracheophyta</taxon>
        <taxon>Spermatophyta</taxon>
        <taxon>Magnoliopsida</taxon>
        <taxon>eudicotyledons</taxon>
        <taxon>Gunneridae</taxon>
        <taxon>Pentapetalae</taxon>
        <taxon>rosids</taxon>
        <taxon>Vitales</taxon>
        <taxon>Vitaceae</taxon>
        <taxon>Viteae</taxon>
        <taxon>Vitis</taxon>
    </lineage>
</organism>
<dbReference type="SUPFAM" id="SSF53098">
    <property type="entry name" value="Ribonuclease H-like"/>
    <property type="match status" value="1"/>
</dbReference>
<keyword evidence="1" id="KW-0479">Metal-binding</keyword>
<dbReference type="GO" id="GO:0006355">
    <property type="term" value="P:regulation of DNA-templated transcription"/>
    <property type="evidence" value="ECO:0007669"/>
    <property type="project" value="UniProtKB-UniRule"/>
</dbReference>
<evidence type="ECO:0000313" key="3">
    <source>
        <dbReference type="EMBL" id="RVW19742.1"/>
    </source>
</evidence>
<dbReference type="GO" id="GO:0004523">
    <property type="term" value="F:RNA-DNA hybrid ribonuclease activity"/>
    <property type="evidence" value="ECO:0007669"/>
    <property type="project" value="InterPro"/>
</dbReference>
<dbReference type="InterPro" id="IPR002156">
    <property type="entry name" value="RNaseH_domain"/>
</dbReference>
<dbReference type="PANTHER" id="PTHR31669:SF240">
    <property type="entry name" value="PROTEIN FAR1-RELATED SEQUENCE 9"/>
    <property type="match status" value="1"/>
</dbReference>
<keyword evidence="1" id="KW-0863">Zinc-finger</keyword>
<dbReference type="Proteomes" id="UP000288805">
    <property type="component" value="Unassembled WGS sequence"/>
</dbReference>
<dbReference type="Pfam" id="PF13456">
    <property type="entry name" value="RVT_3"/>
    <property type="match status" value="1"/>
</dbReference>
<evidence type="ECO:0000259" key="2">
    <source>
        <dbReference type="Pfam" id="PF13456"/>
    </source>
</evidence>
<dbReference type="InterPro" id="IPR036397">
    <property type="entry name" value="RNaseH_sf"/>
</dbReference>